<keyword evidence="2" id="KW-1185">Reference proteome</keyword>
<dbReference type="EMBL" id="JAEMNX010000020">
    <property type="protein sequence ID" value="MBJ7539007.1"/>
    <property type="molecule type" value="Genomic_DNA"/>
</dbReference>
<dbReference type="InterPro" id="IPR016181">
    <property type="entry name" value="Acyl_CoA_acyltransferase"/>
</dbReference>
<protein>
    <submittedName>
        <fullName evidence="1">N-acetyltransferase</fullName>
    </submittedName>
</protein>
<evidence type="ECO:0000313" key="2">
    <source>
        <dbReference type="Proteomes" id="UP000628710"/>
    </source>
</evidence>
<accession>A0A934JXZ8</accession>
<dbReference type="Gene3D" id="3.40.630.30">
    <property type="match status" value="1"/>
</dbReference>
<comment type="caution">
    <text evidence="1">The sequence shown here is derived from an EMBL/GenBank/DDBJ whole genome shotgun (WGS) entry which is preliminary data.</text>
</comment>
<dbReference type="Proteomes" id="UP000628710">
    <property type="component" value="Unassembled WGS sequence"/>
</dbReference>
<name>A0A934JXZ8_9GAMM</name>
<organism evidence="1 2">
    <name type="scientific">Marinomonas transparens</name>
    <dbReference type="NCBI Taxonomy" id="2795388"/>
    <lineage>
        <taxon>Bacteria</taxon>
        <taxon>Pseudomonadati</taxon>
        <taxon>Pseudomonadota</taxon>
        <taxon>Gammaproteobacteria</taxon>
        <taxon>Oceanospirillales</taxon>
        <taxon>Oceanospirillaceae</taxon>
        <taxon>Marinomonas</taxon>
    </lineage>
</organism>
<proteinExistence type="predicted"/>
<dbReference type="AlphaFoldDB" id="A0A934JXZ8"/>
<dbReference type="SUPFAM" id="SSF55729">
    <property type="entry name" value="Acyl-CoA N-acyltransferases (Nat)"/>
    <property type="match status" value="1"/>
</dbReference>
<reference evidence="1" key="1">
    <citation type="submission" date="2020-12" db="EMBL/GenBank/DDBJ databases">
        <title>Marinomonas arctica sp. nov., a psychrotolerant bacterium isolated from the Arctic.</title>
        <authorList>
            <person name="Zhang Y."/>
        </authorList>
    </citation>
    <scope>NUCLEOTIDE SEQUENCE</scope>
    <source>
        <strain evidence="1">C1424</strain>
    </source>
</reference>
<evidence type="ECO:0000313" key="1">
    <source>
        <dbReference type="EMBL" id="MBJ7539007.1"/>
    </source>
</evidence>
<sequence>MPTIEYVKFSEVNPESFLPLLNKLKIREHLIQHELFDRDSAAAWMKSKVDVDASHGCKVRAINVDDQLIGWCGIQLEDAKYEIAIVIDDGSWGLGIKIFHEMMGWAKAMGHDEVYIHFLHTRPNYKFLQKMAKKTYESDILGNKFNTYLLAVN</sequence>
<gene>
    <name evidence="1" type="ORF">I8J31_15110</name>
</gene>
<dbReference type="RefSeq" id="WP_199469414.1">
    <property type="nucleotide sequence ID" value="NZ_JAEMNX010000020.1"/>
</dbReference>